<dbReference type="EMBL" id="JAHESD010000008">
    <property type="protein sequence ID" value="MBT1702812.1"/>
    <property type="molecule type" value="Genomic_DNA"/>
</dbReference>
<dbReference type="Proteomes" id="UP000772618">
    <property type="component" value="Unassembled WGS sequence"/>
</dbReference>
<evidence type="ECO:0000259" key="3">
    <source>
        <dbReference type="Pfam" id="PF13505"/>
    </source>
</evidence>
<keyword evidence="5" id="KW-1185">Reference proteome</keyword>
<gene>
    <name evidence="4" type="ORF">KK060_05950</name>
</gene>
<dbReference type="SUPFAM" id="SSF56925">
    <property type="entry name" value="OMPA-like"/>
    <property type="match status" value="1"/>
</dbReference>
<dbReference type="InterPro" id="IPR027385">
    <property type="entry name" value="Beta-barrel_OMP"/>
</dbReference>
<feature type="domain" description="Outer membrane protein beta-barrel" evidence="3">
    <location>
        <begin position="29"/>
        <end position="134"/>
    </location>
</feature>
<name>A0ABS5VMY6_9BACT</name>
<feature type="signal peptide" evidence="2">
    <location>
        <begin position="1"/>
        <end position="20"/>
    </location>
</feature>
<dbReference type="InterPro" id="IPR011250">
    <property type="entry name" value="OMP/PagP_B-barrel"/>
</dbReference>
<evidence type="ECO:0000313" key="5">
    <source>
        <dbReference type="Proteomes" id="UP000772618"/>
    </source>
</evidence>
<proteinExistence type="predicted"/>
<keyword evidence="1 2" id="KW-0732">Signal</keyword>
<dbReference type="Gene3D" id="2.40.160.20">
    <property type="match status" value="1"/>
</dbReference>
<dbReference type="Pfam" id="PF13505">
    <property type="entry name" value="OMP_b-brl"/>
    <property type="match status" value="1"/>
</dbReference>
<dbReference type="RefSeq" id="WP_254152777.1">
    <property type="nucleotide sequence ID" value="NZ_JAHESD010000008.1"/>
</dbReference>
<evidence type="ECO:0000256" key="1">
    <source>
        <dbReference type="ARBA" id="ARBA00022729"/>
    </source>
</evidence>
<feature type="chain" id="PRO_5045246241" evidence="2">
    <location>
        <begin position="21"/>
        <end position="163"/>
    </location>
</feature>
<comment type="caution">
    <text evidence="4">The sequence shown here is derived from an EMBL/GenBank/DDBJ whole genome shotgun (WGS) entry which is preliminary data.</text>
</comment>
<reference evidence="4 5" key="1">
    <citation type="submission" date="2021-05" db="EMBL/GenBank/DDBJ databases">
        <title>A Polyphasic approach of four new species of the genus Ohtaekwangia: Ohtaekwangia histidinii sp. nov., Ohtaekwangia cretensis sp. nov., Ohtaekwangia indiensis sp. nov., Ohtaekwangia reichenbachii sp. nov. from diverse environment.</title>
        <authorList>
            <person name="Octaviana S."/>
        </authorList>
    </citation>
    <scope>NUCLEOTIDE SEQUENCE [LARGE SCALE GENOMIC DNA]</scope>
    <source>
        <strain evidence="4 5">PWU20</strain>
    </source>
</reference>
<evidence type="ECO:0000313" key="4">
    <source>
        <dbReference type="EMBL" id="MBT1702812.1"/>
    </source>
</evidence>
<sequence length="163" mass="17956">MKKVLLITLFSTLFCSALTAQIRVGGMLGTGTDIDRWGLGINAEYLFNEKMGVAPKLFFYFPEDTGVGKISFWELNADFHYYFLSEDVVSVYGLAGLNFLFGKINYDNDLFLDDRSDSDVGLNLGVGANFFVGKVIPFAELKYVAGGADQAVIFLGVKFPIAE</sequence>
<protein>
    <submittedName>
        <fullName evidence="4">Outer membrane beta-barrel protein</fullName>
    </submittedName>
</protein>
<evidence type="ECO:0000256" key="2">
    <source>
        <dbReference type="SAM" id="SignalP"/>
    </source>
</evidence>
<organism evidence="4 5">
    <name type="scientific">Chryseosolibacter indicus</name>
    <dbReference type="NCBI Taxonomy" id="2782351"/>
    <lineage>
        <taxon>Bacteria</taxon>
        <taxon>Pseudomonadati</taxon>
        <taxon>Bacteroidota</taxon>
        <taxon>Cytophagia</taxon>
        <taxon>Cytophagales</taxon>
        <taxon>Chryseotaleaceae</taxon>
        <taxon>Chryseosolibacter</taxon>
    </lineage>
</organism>
<accession>A0ABS5VMY6</accession>